<evidence type="ECO:0008006" key="3">
    <source>
        <dbReference type="Google" id="ProtNLM"/>
    </source>
</evidence>
<organism evidence="1 2">
    <name type="scientific">Aromia moschata</name>
    <dbReference type="NCBI Taxonomy" id="1265417"/>
    <lineage>
        <taxon>Eukaryota</taxon>
        <taxon>Metazoa</taxon>
        <taxon>Ecdysozoa</taxon>
        <taxon>Arthropoda</taxon>
        <taxon>Hexapoda</taxon>
        <taxon>Insecta</taxon>
        <taxon>Pterygota</taxon>
        <taxon>Neoptera</taxon>
        <taxon>Endopterygota</taxon>
        <taxon>Coleoptera</taxon>
        <taxon>Polyphaga</taxon>
        <taxon>Cucujiformia</taxon>
        <taxon>Chrysomeloidea</taxon>
        <taxon>Cerambycidae</taxon>
        <taxon>Cerambycinae</taxon>
        <taxon>Callichromatini</taxon>
        <taxon>Aromia</taxon>
    </lineage>
</organism>
<proteinExistence type="predicted"/>
<evidence type="ECO:0000313" key="2">
    <source>
        <dbReference type="Proteomes" id="UP001162162"/>
    </source>
</evidence>
<name>A0AAV8Y9K4_9CUCU</name>
<dbReference type="EMBL" id="JAPWTK010000159">
    <property type="protein sequence ID" value="KAJ8947552.1"/>
    <property type="molecule type" value="Genomic_DNA"/>
</dbReference>
<dbReference type="Proteomes" id="UP001162162">
    <property type="component" value="Unassembled WGS sequence"/>
</dbReference>
<keyword evidence="2" id="KW-1185">Reference proteome</keyword>
<accession>A0AAV8Y9K4</accession>
<sequence length="79" mass="9320">MKTWDDERFFKYTRMSQMAFNRLISYIKPQITKQPRSDGITPKERLIITLQYLSQGTSMQGLAWNFHVGLTTVHQIVLN</sequence>
<comment type="caution">
    <text evidence="1">The sequence shown here is derived from an EMBL/GenBank/DDBJ whole genome shotgun (WGS) entry which is preliminary data.</text>
</comment>
<evidence type="ECO:0000313" key="1">
    <source>
        <dbReference type="EMBL" id="KAJ8947552.1"/>
    </source>
</evidence>
<protein>
    <recommendedName>
        <fullName evidence="3">Transposase Helix-turn-helix domain-containing protein</fullName>
    </recommendedName>
</protein>
<gene>
    <name evidence="1" type="ORF">NQ318_005031</name>
</gene>
<dbReference type="AlphaFoldDB" id="A0AAV8Y9K4"/>
<reference evidence="1" key="1">
    <citation type="journal article" date="2023" name="Insect Mol. Biol.">
        <title>Genome sequencing provides insights into the evolution of gene families encoding plant cell wall-degrading enzymes in longhorned beetles.</title>
        <authorList>
            <person name="Shin N.R."/>
            <person name="Okamura Y."/>
            <person name="Kirsch R."/>
            <person name="Pauchet Y."/>
        </authorList>
    </citation>
    <scope>NUCLEOTIDE SEQUENCE</scope>
    <source>
        <strain evidence="1">AMC_N1</strain>
    </source>
</reference>